<dbReference type="InterPro" id="IPR027417">
    <property type="entry name" value="P-loop_NTPase"/>
</dbReference>
<evidence type="ECO:0000259" key="1">
    <source>
        <dbReference type="Pfam" id="PF13521"/>
    </source>
</evidence>
<evidence type="ECO:0000313" key="3">
    <source>
        <dbReference type="Proteomes" id="UP000504693"/>
    </source>
</evidence>
<dbReference type="InterPro" id="IPR038727">
    <property type="entry name" value="NadR/Ttd14_AAA_dom"/>
</dbReference>
<keyword evidence="3" id="KW-1185">Reference proteome</keyword>
<dbReference type="Gene3D" id="3.40.50.620">
    <property type="entry name" value="HUPs"/>
    <property type="match status" value="1"/>
</dbReference>
<dbReference type="Gene3D" id="3.40.50.300">
    <property type="entry name" value="P-loop containing nucleotide triphosphate hydrolases"/>
    <property type="match status" value="1"/>
</dbReference>
<dbReference type="AlphaFoldDB" id="A0A7D4BXT0"/>
<evidence type="ECO:0000313" key="2">
    <source>
        <dbReference type="EMBL" id="QKG72807.1"/>
    </source>
</evidence>
<dbReference type="Proteomes" id="UP000504693">
    <property type="component" value="Chromosome"/>
</dbReference>
<sequence length="316" mass="34405">MPPHAGHVALVEAAERLVDELTVLVCWLPDDPIPGPLRLEWMRGLFPACRVVGHGEVVPQEPADSPDFWPIWRRIIAQAHAEPIDYVFAGEDYGLDLAAHVDGFFVPLGGRVLNADDDLASLSGSAVRADPTAHWPLLPEPVRAHYRRTVCLHGAESTGKSTLAAQLAGELGTHWVPEYGRSHCEAHRGPLSREDLLLIGRAQQAMAQAAARWAGALLLLDTDALMTAAWCEMLLGERPAELMEMGKADLYLLLEPDLPWVDDGTRFFADPADRARFARLVEGVLLDAGVRFERIGGTGDERLAAARAAIDGLSCQ</sequence>
<name>A0A7D4BXT0_9SPHN</name>
<dbReference type="SUPFAM" id="SSF52374">
    <property type="entry name" value="Nucleotidylyl transferase"/>
    <property type="match status" value="1"/>
</dbReference>
<reference evidence="2 3" key="1">
    <citation type="submission" date="2020-05" db="EMBL/GenBank/DDBJ databases">
        <title>Erythrobacter mangrovi sp. nov., isolated from rhizosphere soil of mangrove plant (Kandelia candel).</title>
        <authorList>
            <person name="Ye Y.H."/>
        </authorList>
    </citation>
    <scope>NUCLEOTIDE SEQUENCE [LARGE SCALE GENOMIC DNA]</scope>
    <source>
        <strain evidence="2 3">EB310</strain>
    </source>
</reference>
<accession>A0A7D4BXT0</accession>
<dbReference type="InterPro" id="IPR014729">
    <property type="entry name" value="Rossmann-like_a/b/a_fold"/>
</dbReference>
<dbReference type="PANTHER" id="PTHR37512">
    <property type="entry name" value="TRIFUNCTIONAL NAD BIOSYNTHESIS/REGULATOR PROTEIN NADR"/>
    <property type="match status" value="1"/>
</dbReference>
<dbReference type="KEGG" id="emv:HQR01_13270"/>
<organism evidence="2 3">
    <name type="scientific">Erythrobacter mangrovi</name>
    <dbReference type="NCBI Taxonomy" id="2739433"/>
    <lineage>
        <taxon>Bacteria</taxon>
        <taxon>Pseudomonadati</taxon>
        <taxon>Pseudomonadota</taxon>
        <taxon>Alphaproteobacteria</taxon>
        <taxon>Sphingomonadales</taxon>
        <taxon>Erythrobacteraceae</taxon>
        <taxon>Erythrobacter/Porphyrobacter group</taxon>
        <taxon>Erythrobacter</taxon>
    </lineage>
</organism>
<protein>
    <submittedName>
        <fullName evidence="2">AAA family ATPase</fullName>
    </submittedName>
</protein>
<feature type="domain" description="NadR/Ttd14 AAA" evidence="1">
    <location>
        <begin position="150"/>
        <end position="302"/>
    </location>
</feature>
<dbReference type="Pfam" id="PF13521">
    <property type="entry name" value="AAA_28"/>
    <property type="match status" value="1"/>
</dbReference>
<dbReference type="SUPFAM" id="SSF52540">
    <property type="entry name" value="P-loop containing nucleoside triphosphate hydrolases"/>
    <property type="match status" value="1"/>
</dbReference>
<proteinExistence type="predicted"/>
<dbReference type="PANTHER" id="PTHR37512:SF1">
    <property type="entry name" value="NADR_TTD14 AAA DOMAIN-CONTAINING PROTEIN"/>
    <property type="match status" value="1"/>
</dbReference>
<gene>
    <name evidence="2" type="ORF">HQR01_13270</name>
</gene>
<dbReference type="EMBL" id="CP053921">
    <property type="protein sequence ID" value="QKG72807.1"/>
    <property type="molecule type" value="Genomic_DNA"/>
</dbReference>
<dbReference type="InterPro" id="IPR052735">
    <property type="entry name" value="NAD_biosynth-regulator"/>
</dbReference>